<feature type="transmembrane region" description="Helical" evidence="1">
    <location>
        <begin position="330"/>
        <end position="346"/>
    </location>
</feature>
<dbReference type="InterPro" id="IPR002656">
    <property type="entry name" value="Acyl_transf_3_dom"/>
</dbReference>
<feature type="transmembrane region" description="Helical" evidence="1">
    <location>
        <begin position="240"/>
        <end position="260"/>
    </location>
</feature>
<dbReference type="PANTHER" id="PTHR23028">
    <property type="entry name" value="ACETYLTRANSFERASE"/>
    <property type="match status" value="1"/>
</dbReference>
<dbReference type="GO" id="GO:0016746">
    <property type="term" value="F:acyltransferase activity"/>
    <property type="evidence" value="ECO:0007669"/>
    <property type="project" value="UniProtKB-KW"/>
</dbReference>
<keyword evidence="1" id="KW-1133">Transmembrane helix</keyword>
<dbReference type="InterPro" id="IPR050879">
    <property type="entry name" value="Acyltransferase_3"/>
</dbReference>
<name>A0ABT8G329_9MICO</name>
<keyword evidence="4" id="KW-0808">Transferase</keyword>
<feature type="transmembrane region" description="Helical" evidence="1">
    <location>
        <begin position="366"/>
        <end position="387"/>
    </location>
</feature>
<feature type="transmembrane region" description="Helical" evidence="1">
    <location>
        <begin position="266"/>
        <end position="287"/>
    </location>
</feature>
<feature type="transmembrane region" description="Helical" evidence="1">
    <location>
        <begin position="217"/>
        <end position="235"/>
    </location>
</feature>
<dbReference type="Proteomes" id="UP001172738">
    <property type="component" value="Unassembled WGS sequence"/>
</dbReference>
<feature type="domain" description="Acyltransferase 3" evidence="2">
    <location>
        <begin position="19"/>
        <end position="347"/>
    </location>
</feature>
<evidence type="ECO:0000259" key="2">
    <source>
        <dbReference type="Pfam" id="PF01757"/>
    </source>
</evidence>
<reference evidence="4" key="1">
    <citation type="submission" date="2023-06" db="EMBL/GenBank/DDBJ databases">
        <title>SYSU T00b26.</title>
        <authorList>
            <person name="Gao L."/>
            <person name="Fang B.-Z."/>
            <person name="Li W.-J."/>
        </authorList>
    </citation>
    <scope>NUCLEOTIDE SEQUENCE</scope>
    <source>
        <strain evidence="4">SYSU T00b26</strain>
    </source>
</reference>
<keyword evidence="4" id="KW-0012">Acyltransferase</keyword>
<feature type="transmembrane region" description="Helical" evidence="1">
    <location>
        <begin position="157"/>
        <end position="173"/>
    </location>
</feature>
<feature type="domain" description="SGNH" evidence="3">
    <location>
        <begin position="452"/>
        <end position="680"/>
    </location>
</feature>
<evidence type="ECO:0000313" key="4">
    <source>
        <dbReference type="EMBL" id="MDN4473535.1"/>
    </source>
</evidence>
<evidence type="ECO:0000259" key="3">
    <source>
        <dbReference type="Pfam" id="PF19040"/>
    </source>
</evidence>
<dbReference type="EC" id="2.3.1.-" evidence="4"/>
<dbReference type="Pfam" id="PF19040">
    <property type="entry name" value="SGNH"/>
    <property type="match status" value="1"/>
</dbReference>
<accession>A0ABT8G329</accession>
<dbReference type="PANTHER" id="PTHR23028:SF53">
    <property type="entry name" value="ACYL_TRANSF_3 DOMAIN-CONTAINING PROTEIN"/>
    <property type="match status" value="1"/>
</dbReference>
<comment type="caution">
    <text evidence="4">The sequence shown here is derived from an EMBL/GenBank/DDBJ whole genome shotgun (WGS) entry which is preliminary data.</text>
</comment>
<dbReference type="Pfam" id="PF01757">
    <property type="entry name" value="Acyl_transf_3"/>
    <property type="match status" value="1"/>
</dbReference>
<dbReference type="EMBL" id="JAUHPV010000006">
    <property type="protein sequence ID" value="MDN4473535.1"/>
    <property type="molecule type" value="Genomic_DNA"/>
</dbReference>
<protein>
    <submittedName>
        <fullName evidence="4">Acyltransferase family protein</fullName>
        <ecNumber evidence="4">2.3.1.-</ecNumber>
    </submittedName>
</protein>
<keyword evidence="5" id="KW-1185">Reference proteome</keyword>
<proteinExistence type="predicted"/>
<evidence type="ECO:0000256" key="1">
    <source>
        <dbReference type="SAM" id="Phobius"/>
    </source>
</evidence>
<feature type="transmembrane region" description="Helical" evidence="1">
    <location>
        <begin position="299"/>
        <end position="318"/>
    </location>
</feature>
<gene>
    <name evidence="4" type="ORF">QQX04_11080</name>
</gene>
<organism evidence="4 5">
    <name type="scientific">Demequina zhanjiangensis</name>
    <dbReference type="NCBI Taxonomy" id="3051659"/>
    <lineage>
        <taxon>Bacteria</taxon>
        <taxon>Bacillati</taxon>
        <taxon>Actinomycetota</taxon>
        <taxon>Actinomycetes</taxon>
        <taxon>Micrococcales</taxon>
        <taxon>Demequinaceae</taxon>
        <taxon>Demequina</taxon>
    </lineage>
</organism>
<keyword evidence="1" id="KW-0472">Membrane</keyword>
<feature type="transmembrane region" description="Helical" evidence="1">
    <location>
        <begin position="185"/>
        <end position="205"/>
    </location>
</feature>
<feature type="transmembrane region" description="Helical" evidence="1">
    <location>
        <begin position="44"/>
        <end position="64"/>
    </location>
</feature>
<feature type="transmembrane region" description="Helical" evidence="1">
    <location>
        <begin position="21"/>
        <end position="38"/>
    </location>
</feature>
<keyword evidence="1" id="KW-0812">Transmembrane</keyword>
<feature type="transmembrane region" description="Helical" evidence="1">
    <location>
        <begin position="85"/>
        <end position="105"/>
    </location>
</feature>
<dbReference type="InterPro" id="IPR043968">
    <property type="entry name" value="SGNH"/>
</dbReference>
<dbReference type="RefSeq" id="WP_301129162.1">
    <property type="nucleotide sequence ID" value="NZ_JAUHPV010000006.1"/>
</dbReference>
<sequence length="705" mass="74393">MRSPHLTSAKPARSALRLDIEGLRAVAVGMVLIYHAGITQLPGGFVGVDVFFVISGFLITGLLVRESERDGRVSLARFYARRARRLLPAAATVLVFAAAITAWLLPASTVRAFGYDIVGAALSVVNWLFAARSIDYGAQDMGASPVLHYWSLAVEEQFYVVWPLVLLAALWIAKRTRAHLRGAMAVGLVLIAVPSFWWAIQLGIAQDPRGYFVTTTRLWELAIGGLIAVLAPYLARIPVWLGHTLGLAGLAAIVWSGFFLEEAVGWPGVATLAPVLGTGAVIVAGFGPSLASRALSWKPFVWIGGISYSLYLWHWPLLVAARDGLGLTRVRWGVAAVLLAVLLAWITQRLIENPARFSPRLSKDAFTPLAVGAACSLLAVSAGLVVASTARVGAPASASTTSVEGSVPLGASALGTDPASSPAGAPRITYDRIWQDLSAISSDTPSYVSADCVSGPTESQVKPCVIGEEGSSVRLAAIGDSKLGQWYDVLDEVGRINGWEITMYSKSACPFSDAARIRDGVVWEPCVEWNDAMLATLLADPPDAVITSQGSAWGVLPEHYDEDKERDDDGLAGLEQRWETLAEAGIGVVALSDNPRAPNGYDIVTCLADNPDDATACAFPREDALASSASPAQRAAAEAVESATFVDVTDVICPQDMCAPIIGDVVVYRDGAHITNTYALSTAGVTAERLRAGAAALGIPAPGAA</sequence>
<evidence type="ECO:0000313" key="5">
    <source>
        <dbReference type="Proteomes" id="UP001172738"/>
    </source>
</evidence>